<dbReference type="OrthoDB" id="10477173at2759"/>
<feature type="region of interest" description="Disordered" evidence="1">
    <location>
        <begin position="84"/>
        <end position="163"/>
    </location>
</feature>
<reference evidence="3" key="1">
    <citation type="submission" date="2022-01" db="EMBL/GenBank/DDBJ databases">
        <authorList>
            <person name="Braso-Vives M."/>
        </authorList>
    </citation>
    <scope>NUCLEOTIDE SEQUENCE</scope>
</reference>
<gene>
    <name evidence="3" type="primary">Hypp5065</name>
    <name evidence="3" type="ORF">BLAG_LOCUS24607</name>
</gene>
<protein>
    <submittedName>
        <fullName evidence="3">Hypp5065 protein</fullName>
    </submittedName>
</protein>
<evidence type="ECO:0000313" key="4">
    <source>
        <dbReference type="Proteomes" id="UP000838412"/>
    </source>
</evidence>
<dbReference type="Proteomes" id="UP000838412">
    <property type="component" value="Chromosome 9"/>
</dbReference>
<keyword evidence="4" id="KW-1185">Reference proteome</keyword>
<sequence>MATEEYTTVFVKDRARPLHSTDLLTPTLGPDMIDETIRVCNRSGFNQERFGSLRLEVGMVGNTEVPTCRVCHQEFKGYSTLATHQSMENHWHGTGDGETGGTENDETDAEDSDLEDVSDVNFSDSECDWSEEVGDSDSDSDDESDEEKLDNAQNVNAMRDVTA</sequence>
<organism evidence="3 4">
    <name type="scientific">Branchiostoma lanceolatum</name>
    <name type="common">Common lancelet</name>
    <name type="synonym">Amphioxus lanceolatum</name>
    <dbReference type="NCBI Taxonomy" id="7740"/>
    <lineage>
        <taxon>Eukaryota</taxon>
        <taxon>Metazoa</taxon>
        <taxon>Chordata</taxon>
        <taxon>Cephalochordata</taxon>
        <taxon>Leptocardii</taxon>
        <taxon>Amphioxiformes</taxon>
        <taxon>Branchiostomatidae</taxon>
        <taxon>Branchiostoma</taxon>
    </lineage>
</organism>
<name>A0A8K0AD77_BRALA</name>
<dbReference type="InterPro" id="IPR013087">
    <property type="entry name" value="Znf_C2H2_type"/>
</dbReference>
<evidence type="ECO:0000313" key="3">
    <source>
        <dbReference type="EMBL" id="CAH1273196.1"/>
    </source>
</evidence>
<dbReference type="PROSITE" id="PS00028">
    <property type="entry name" value="ZINC_FINGER_C2H2_1"/>
    <property type="match status" value="1"/>
</dbReference>
<dbReference type="EMBL" id="OV696694">
    <property type="protein sequence ID" value="CAH1273196.1"/>
    <property type="molecule type" value="Genomic_DNA"/>
</dbReference>
<evidence type="ECO:0000256" key="1">
    <source>
        <dbReference type="SAM" id="MobiDB-lite"/>
    </source>
</evidence>
<feature type="domain" description="C2H2-type" evidence="2">
    <location>
        <begin position="68"/>
        <end position="90"/>
    </location>
</feature>
<evidence type="ECO:0000259" key="2">
    <source>
        <dbReference type="PROSITE" id="PS00028"/>
    </source>
</evidence>
<accession>A0A8K0AD77</accession>
<dbReference type="AlphaFoldDB" id="A0A8K0AD77"/>
<feature type="compositionally biased region" description="Acidic residues" evidence="1">
    <location>
        <begin position="103"/>
        <end position="118"/>
    </location>
</feature>
<proteinExistence type="predicted"/>
<feature type="compositionally biased region" description="Acidic residues" evidence="1">
    <location>
        <begin position="125"/>
        <end position="148"/>
    </location>
</feature>